<dbReference type="EMBL" id="SGJB01000003">
    <property type="protein sequence ID" value="TQQ85213.1"/>
    <property type="molecule type" value="Genomic_DNA"/>
</dbReference>
<proteinExistence type="predicted"/>
<comment type="caution">
    <text evidence="1">The sequence shown here is derived from an EMBL/GenBank/DDBJ whole genome shotgun (WGS) entry which is preliminary data.</text>
</comment>
<gene>
    <name evidence="1" type="ORF">EXD82_02090</name>
</gene>
<dbReference type="Pfam" id="PF12983">
    <property type="entry name" value="DUF3867"/>
    <property type="match status" value="1"/>
</dbReference>
<reference evidence="1 2" key="1">
    <citation type="submission" date="2019-02" db="EMBL/GenBank/DDBJ databases">
        <title>Peptostreptococcaceae bacterium ZHW00191 nov., a new bacterium isolated from the human gut.</title>
        <authorList>
            <person name="Zhou H.-W."/>
            <person name="Chen X.-J."/>
        </authorList>
    </citation>
    <scope>NUCLEOTIDE SEQUENCE [LARGE SCALE GENOMIC DNA]</scope>
    <source>
        <strain evidence="1 2">ZHW00191</strain>
    </source>
</reference>
<keyword evidence="2" id="KW-1185">Reference proteome</keyword>
<dbReference type="InterPro" id="IPR024218">
    <property type="entry name" value="DUF3867"/>
</dbReference>
<evidence type="ECO:0000313" key="1">
    <source>
        <dbReference type="EMBL" id="TQQ85213.1"/>
    </source>
</evidence>
<dbReference type="Proteomes" id="UP000317863">
    <property type="component" value="Unassembled WGS sequence"/>
</dbReference>
<name>A0A544QWX6_9FIRM</name>
<sequence>MSDDGRIIDFNEAKNKVKESDVDKFESYMYDLYYDVSEGKMKMSEFSQKLSAYMRENSISPEKMFKIQKKFMERYGMDMSNVEEELKGFGIDINNLKVDPEKQTPEEMERIKRSDSFYSRYGNMIKSRNIVVYNLKNNLNDVEITIDSKVIKIYSEKKIDLNDPALNEFLAGYRRMFNEQVKVVMCEATKTYDY</sequence>
<protein>
    <submittedName>
        <fullName evidence="1">DUF3867 domain-containing protein</fullName>
    </submittedName>
</protein>
<accession>A0A544QWX6</accession>
<dbReference type="AlphaFoldDB" id="A0A544QWX6"/>
<organism evidence="1 2">
    <name type="scientific">Peptacetobacter hominis</name>
    <dbReference type="NCBI Taxonomy" id="2743610"/>
    <lineage>
        <taxon>Bacteria</taxon>
        <taxon>Bacillati</taxon>
        <taxon>Bacillota</taxon>
        <taxon>Clostridia</taxon>
        <taxon>Peptostreptococcales</taxon>
        <taxon>Peptostreptococcaceae</taxon>
        <taxon>Peptacetobacter</taxon>
    </lineage>
</organism>
<evidence type="ECO:0000313" key="2">
    <source>
        <dbReference type="Proteomes" id="UP000317863"/>
    </source>
</evidence>
<dbReference type="RefSeq" id="WP_142535270.1">
    <property type="nucleotide sequence ID" value="NZ_SGJB01000003.1"/>
</dbReference>
<dbReference type="OrthoDB" id="1754214at2"/>